<evidence type="ECO:0000313" key="1">
    <source>
        <dbReference type="EMBL" id="VUZ47411.1"/>
    </source>
</evidence>
<reference evidence="1 2" key="1">
    <citation type="submission" date="2019-07" db="EMBL/GenBank/DDBJ databases">
        <authorList>
            <person name="Jastrzebski P J."/>
            <person name="Paukszto L."/>
            <person name="Jastrzebski P J."/>
        </authorList>
    </citation>
    <scope>NUCLEOTIDE SEQUENCE [LARGE SCALE GENOMIC DNA]</scope>
    <source>
        <strain evidence="1 2">WMS-il1</strain>
    </source>
</reference>
<accession>A0A564YJG1</accession>
<evidence type="ECO:0000313" key="2">
    <source>
        <dbReference type="Proteomes" id="UP000321570"/>
    </source>
</evidence>
<keyword evidence="2" id="KW-1185">Reference proteome</keyword>
<organism evidence="1 2">
    <name type="scientific">Hymenolepis diminuta</name>
    <name type="common">Rat tapeworm</name>
    <dbReference type="NCBI Taxonomy" id="6216"/>
    <lineage>
        <taxon>Eukaryota</taxon>
        <taxon>Metazoa</taxon>
        <taxon>Spiralia</taxon>
        <taxon>Lophotrochozoa</taxon>
        <taxon>Platyhelminthes</taxon>
        <taxon>Cestoda</taxon>
        <taxon>Eucestoda</taxon>
        <taxon>Cyclophyllidea</taxon>
        <taxon>Hymenolepididae</taxon>
        <taxon>Hymenolepis</taxon>
    </lineage>
</organism>
<sequence length="95" mass="10980">DIKLKSSEETDFLGGIFEKFSLSSKDSEGAFLHYQRDFDETLTENYRGFESILHSERKDQSETVLQPWTTIADGQSIFGRTKNEHLHSSDMNQFV</sequence>
<protein>
    <submittedName>
        <fullName evidence="1">Uncharacterized protein</fullName>
    </submittedName>
</protein>
<proteinExistence type="predicted"/>
<name>A0A564YJG1_HYMDI</name>
<dbReference type="EMBL" id="CABIJS010000233">
    <property type="protein sequence ID" value="VUZ47411.1"/>
    <property type="molecule type" value="Genomic_DNA"/>
</dbReference>
<dbReference type="AlphaFoldDB" id="A0A564YJG1"/>
<dbReference type="Proteomes" id="UP000321570">
    <property type="component" value="Unassembled WGS sequence"/>
</dbReference>
<feature type="non-terminal residue" evidence="1">
    <location>
        <position position="1"/>
    </location>
</feature>
<gene>
    <name evidence="1" type="ORF">WMSIL1_LOCUS6922</name>
</gene>